<dbReference type="RefSeq" id="WP_356713546.1">
    <property type="nucleotide sequence ID" value="NZ_JBEXIP010000092.1"/>
</dbReference>
<evidence type="ECO:0000313" key="2">
    <source>
        <dbReference type="EMBL" id="MET8439133.1"/>
    </source>
</evidence>
<dbReference type="Proteomes" id="UP001550044">
    <property type="component" value="Unassembled WGS sequence"/>
</dbReference>
<protein>
    <submittedName>
        <fullName evidence="2">DUF4145 domain-containing protein</fullName>
    </submittedName>
</protein>
<dbReference type="Pfam" id="PF13643">
    <property type="entry name" value="DUF4145"/>
    <property type="match status" value="1"/>
</dbReference>
<keyword evidence="3" id="KW-1185">Reference proteome</keyword>
<evidence type="ECO:0000259" key="1">
    <source>
        <dbReference type="Pfam" id="PF13643"/>
    </source>
</evidence>
<sequence length="223" mass="23083">MGGNIERPASQPCPGRKLVPLLAGRPDERAVGDPGGGRIHLDVQGGISGIQHFDAAVHDRARRQVVDDVVPCSRLVGQVGRDVDEAHADASWAGVAAVAREAHSSLGLGNVQAAVLMARTTVEAPAKTKGIVTGNLVAKIDALYAQHLIYEHVRDAAHEVRFAGNDAAHGDLVDDPISAEEAEAIMLLEGVFIAPAKTAAQAAARQARKNATVNGSGAVLSSP</sequence>
<dbReference type="EMBL" id="JBEXIP010000092">
    <property type="protein sequence ID" value="MET8439133.1"/>
    <property type="molecule type" value="Genomic_DNA"/>
</dbReference>
<dbReference type="InterPro" id="IPR025285">
    <property type="entry name" value="DUF4145"/>
</dbReference>
<comment type="caution">
    <text evidence="2">The sequence shown here is derived from an EMBL/GenBank/DDBJ whole genome shotgun (WGS) entry which is preliminary data.</text>
</comment>
<reference evidence="2 3" key="1">
    <citation type="submission" date="2024-06" db="EMBL/GenBank/DDBJ databases">
        <title>The Natural Products Discovery Center: Release of the First 8490 Sequenced Strains for Exploring Actinobacteria Biosynthetic Diversity.</title>
        <authorList>
            <person name="Kalkreuter E."/>
            <person name="Kautsar S.A."/>
            <person name="Yang D."/>
            <person name="Bader C.D."/>
            <person name="Teijaro C.N."/>
            <person name="Fluegel L."/>
            <person name="Davis C.M."/>
            <person name="Simpson J.R."/>
            <person name="Lauterbach L."/>
            <person name="Steele A.D."/>
            <person name="Gui C."/>
            <person name="Meng S."/>
            <person name="Li G."/>
            <person name="Viehrig K."/>
            <person name="Ye F."/>
            <person name="Su P."/>
            <person name="Kiefer A.F."/>
            <person name="Nichols A."/>
            <person name="Cepeda A.J."/>
            <person name="Yan W."/>
            <person name="Fan B."/>
            <person name="Jiang Y."/>
            <person name="Adhikari A."/>
            <person name="Zheng C.-J."/>
            <person name="Schuster L."/>
            <person name="Cowan T.M."/>
            <person name="Smanski M.J."/>
            <person name="Chevrette M.G."/>
            <person name="De Carvalho L.P.S."/>
            <person name="Shen B."/>
        </authorList>
    </citation>
    <scope>NUCLEOTIDE SEQUENCE [LARGE SCALE GENOMIC DNA]</scope>
    <source>
        <strain evidence="2 3">NPDC005137</strain>
    </source>
</reference>
<organism evidence="2 3">
    <name type="scientific">Streptomyces sp. 900116325</name>
    <dbReference type="NCBI Taxonomy" id="3154295"/>
    <lineage>
        <taxon>Bacteria</taxon>
        <taxon>Bacillati</taxon>
        <taxon>Actinomycetota</taxon>
        <taxon>Actinomycetes</taxon>
        <taxon>Kitasatosporales</taxon>
        <taxon>Streptomycetaceae</taxon>
        <taxon>Streptomyces</taxon>
    </lineage>
</organism>
<gene>
    <name evidence="2" type="ORF">ABZV61_42090</name>
</gene>
<proteinExistence type="predicted"/>
<accession>A0ABV2UMP5</accession>
<name>A0ABV2UMP5_9ACTN</name>
<feature type="domain" description="DUF4145" evidence="1">
    <location>
        <begin position="101"/>
        <end position="186"/>
    </location>
</feature>
<evidence type="ECO:0000313" key="3">
    <source>
        <dbReference type="Proteomes" id="UP001550044"/>
    </source>
</evidence>